<dbReference type="InterPro" id="IPR032687">
    <property type="entry name" value="AraC-type_N"/>
</dbReference>
<dbReference type="PANTHER" id="PTHR47894">
    <property type="entry name" value="HTH-TYPE TRANSCRIPTIONAL REGULATOR GADX"/>
    <property type="match status" value="1"/>
</dbReference>
<keyword evidence="1" id="KW-0805">Transcription regulation</keyword>
<keyword evidence="6" id="KW-1185">Reference proteome</keyword>
<dbReference type="InterPro" id="IPR018060">
    <property type="entry name" value="HTH_AraC"/>
</dbReference>
<accession>A0A844XB87</accession>
<organism evidence="5 6">
    <name type="scientific">Aurantiacibacter rhizosphaerae</name>
    <dbReference type="NCBI Taxonomy" id="2691582"/>
    <lineage>
        <taxon>Bacteria</taxon>
        <taxon>Pseudomonadati</taxon>
        <taxon>Pseudomonadota</taxon>
        <taxon>Alphaproteobacteria</taxon>
        <taxon>Sphingomonadales</taxon>
        <taxon>Erythrobacteraceae</taxon>
        <taxon>Aurantiacibacter</taxon>
    </lineage>
</organism>
<reference evidence="5 6" key="1">
    <citation type="submission" date="2019-12" db="EMBL/GenBank/DDBJ databases">
        <authorList>
            <person name="Lee S.D."/>
        </authorList>
    </citation>
    <scope>NUCLEOTIDE SEQUENCE [LARGE SCALE GENOMIC DNA]</scope>
    <source>
        <strain evidence="5 6">GH3-10</strain>
    </source>
</reference>
<dbReference type="Proteomes" id="UP000461409">
    <property type="component" value="Unassembled WGS sequence"/>
</dbReference>
<dbReference type="EMBL" id="WUBR01000001">
    <property type="protein sequence ID" value="MWV27100.1"/>
    <property type="molecule type" value="Genomic_DNA"/>
</dbReference>
<keyword evidence="2" id="KW-0238">DNA-binding</keyword>
<dbReference type="Pfam" id="PF12625">
    <property type="entry name" value="Arabinose_bd"/>
    <property type="match status" value="1"/>
</dbReference>
<dbReference type="Gene3D" id="1.10.10.60">
    <property type="entry name" value="Homeodomain-like"/>
    <property type="match status" value="1"/>
</dbReference>
<evidence type="ECO:0000313" key="5">
    <source>
        <dbReference type="EMBL" id="MWV27100.1"/>
    </source>
</evidence>
<evidence type="ECO:0000256" key="1">
    <source>
        <dbReference type="ARBA" id="ARBA00023015"/>
    </source>
</evidence>
<feature type="domain" description="HTH araC/xylS-type" evidence="4">
    <location>
        <begin position="224"/>
        <end position="322"/>
    </location>
</feature>
<dbReference type="PROSITE" id="PS01124">
    <property type="entry name" value="HTH_ARAC_FAMILY_2"/>
    <property type="match status" value="1"/>
</dbReference>
<evidence type="ECO:0000256" key="2">
    <source>
        <dbReference type="ARBA" id="ARBA00023125"/>
    </source>
</evidence>
<protein>
    <submittedName>
        <fullName evidence="5">Helix-turn-helix domain-containing protein</fullName>
    </submittedName>
</protein>
<gene>
    <name evidence="5" type="ORF">GRF63_04200</name>
</gene>
<dbReference type="GO" id="GO:0000976">
    <property type="term" value="F:transcription cis-regulatory region binding"/>
    <property type="evidence" value="ECO:0007669"/>
    <property type="project" value="TreeGrafter"/>
</dbReference>
<dbReference type="SMART" id="SM00342">
    <property type="entry name" value="HTH_ARAC"/>
    <property type="match status" value="1"/>
</dbReference>
<reference evidence="5 6" key="2">
    <citation type="submission" date="2020-02" db="EMBL/GenBank/DDBJ databases">
        <title>Erythrobacter dongmakensis sp. nov., isolated from a tidal mudflat.</title>
        <authorList>
            <person name="Kim I.S."/>
        </authorList>
    </citation>
    <scope>NUCLEOTIDE SEQUENCE [LARGE SCALE GENOMIC DNA]</scope>
    <source>
        <strain evidence="5 6">GH3-10</strain>
    </source>
</reference>
<evidence type="ECO:0000259" key="4">
    <source>
        <dbReference type="PROSITE" id="PS01124"/>
    </source>
</evidence>
<dbReference type="Pfam" id="PF12833">
    <property type="entry name" value="HTH_18"/>
    <property type="match status" value="1"/>
</dbReference>
<proteinExistence type="predicted"/>
<comment type="caution">
    <text evidence="5">The sequence shown here is derived from an EMBL/GenBank/DDBJ whole genome shotgun (WGS) entry which is preliminary data.</text>
</comment>
<dbReference type="GO" id="GO:0003700">
    <property type="term" value="F:DNA-binding transcription factor activity"/>
    <property type="evidence" value="ECO:0007669"/>
    <property type="project" value="InterPro"/>
</dbReference>
<name>A0A844XB87_9SPHN</name>
<keyword evidence="3" id="KW-0804">Transcription</keyword>
<sequence>MLVAPIKLRGDLLTMAEHGLDPRSLIGNSGVSYEEILAKRPISCEAMSDVYAHVIAKAPADFALSCGQSIRLQYMGSLGYRLSNCATVGELLADWVRYSGNIGYPLVGSLKVAGDRWRMTFVPRFPMSPHAEEFCVTSTLAGFAKSVLNLSGHRISMRRIGFSNPAPEDSDSYLALAAEVTFGCPAPFVEGDREDLDRPIATADADLLQACEDLCQREWSQENSRVTERLYALFGLKGVVTLADASKHMGMSQRSLQRNLSMEGSGYTGVLDDYRHRRALVLLQQGRCSKSIAFELGFDHDSSFRRSFRGWTGVSVSEWRKDRVSV</sequence>
<dbReference type="PANTHER" id="PTHR47894:SF1">
    <property type="entry name" value="HTH-TYPE TRANSCRIPTIONAL REGULATOR VQSM"/>
    <property type="match status" value="1"/>
</dbReference>
<dbReference type="SUPFAM" id="SSF46689">
    <property type="entry name" value="Homeodomain-like"/>
    <property type="match status" value="1"/>
</dbReference>
<evidence type="ECO:0000313" key="6">
    <source>
        <dbReference type="Proteomes" id="UP000461409"/>
    </source>
</evidence>
<evidence type="ECO:0000256" key="3">
    <source>
        <dbReference type="ARBA" id="ARBA00023163"/>
    </source>
</evidence>
<dbReference type="InterPro" id="IPR009057">
    <property type="entry name" value="Homeodomain-like_sf"/>
</dbReference>
<dbReference type="GO" id="GO:0005829">
    <property type="term" value="C:cytosol"/>
    <property type="evidence" value="ECO:0007669"/>
    <property type="project" value="TreeGrafter"/>
</dbReference>
<dbReference type="AlphaFoldDB" id="A0A844XB87"/>